<dbReference type="SUPFAM" id="SSF51197">
    <property type="entry name" value="Clavaminate synthase-like"/>
    <property type="match status" value="1"/>
</dbReference>
<evidence type="ECO:0000313" key="4">
    <source>
        <dbReference type="EMBL" id="KAK7095320.1"/>
    </source>
</evidence>
<dbReference type="Proteomes" id="UP001374579">
    <property type="component" value="Unassembled WGS sequence"/>
</dbReference>
<comment type="caution">
    <text evidence="4">The sequence shown here is derived from an EMBL/GenBank/DDBJ whole genome shotgun (WGS) entry which is preliminary data.</text>
</comment>
<gene>
    <name evidence="4" type="ORF">V1264_006745</name>
</gene>
<dbReference type="AlphaFoldDB" id="A0AAN9AZY5"/>
<reference evidence="4 5" key="1">
    <citation type="submission" date="2024-02" db="EMBL/GenBank/DDBJ databases">
        <title>Chromosome-scale genome assembly of the rough periwinkle Littorina saxatilis.</title>
        <authorList>
            <person name="De Jode A."/>
            <person name="Faria R."/>
            <person name="Formenti G."/>
            <person name="Sims Y."/>
            <person name="Smith T.P."/>
            <person name="Tracey A."/>
            <person name="Wood J.M.D."/>
            <person name="Zagrodzka Z.B."/>
            <person name="Johannesson K."/>
            <person name="Butlin R.K."/>
            <person name="Leder E.H."/>
        </authorList>
    </citation>
    <scope>NUCLEOTIDE SEQUENCE [LARGE SCALE GENOMIC DNA]</scope>
    <source>
        <strain evidence="4">Snail1</strain>
        <tissue evidence="4">Muscle</tissue>
    </source>
</reference>
<name>A0AAN9AZY5_9CAEN</name>
<feature type="region of interest" description="Disordered" evidence="2">
    <location>
        <begin position="182"/>
        <end position="203"/>
    </location>
</feature>
<evidence type="ECO:0000313" key="5">
    <source>
        <dbReference type="Proteomes" id="UP001374579"/>
    </source>
</evidence>
<dbReference type="InterPro" id="IPR050411">
    <property type="entry name" value="AlphaKG_dependent_hydroxylases"/>
</dbReference>
<sequence>MPENVTENTGKTVCELKLPEQKEFDGRPFPLTLGTEALTDLPSALEWVQNQKSTTDELLVENGAIVFRGFPIKTPQDFDSFVKAFGGEPLEYVGGAAPRTVVTGNVFTANEAPPDMLIPFHHEMAQVPTFPSRLFFYCDVAPPSGGQTPLALSNVVYRRMQQLHPDFVTRLETEGVRYTRVLPDGDDPSSPIGRGWQSTFQTTDREEAQRKAAAQGTSTEWLDNGCLKTVTACLPAVRVEERTGLKTWFNSVIAAYRGWRDSRNCPEKAVTFGDGSPMLPNVMDDLDAVFSDVAVAVTWQKGDVILVDNRLVLHSRRSFTPPRRILACLIK</sequence>
<evidence type="ECO:0000256" key="2">
    <source>
        <dbReference type="SAM" id="MobiDB-lite"/>
    </source>
</evidence>
<organism evidence="4 5">
    <name type="scientific">Littorina saxatilis</name>
    <dbReference type="NCBI Taxonomy" id="31220"/>
    <lineage>
        <taxon>Eukaryota</taxon>
        <taxon>Metazoa</taxon>
        <taxon>Spiralia</taxon>
        <taxon>Lophotrochozoa</taxon>
        <taxon>Mollusca</taxon>
        <taxon>Gastropoda</taxon>
        <taxon>Caenogastropoda</taxon>
        <taxon>Littorinimorpha</taxon>
        <taxon>Littorinoidea</taxon>
        <taxon>Littorinidae</taxon>
        <taxon>Littorina</taxon>
    </lineage>
</organism>
<dbReference type="PANTHER" id="PTHR10696:SF21">
    <property type="entry name" value="TAUD_TFDA-LIKE DOMAIN-CONTAINING PROTEIN"/>
    <property type="match status" value="1"/>
</dbReference>
<dbReference type="PANTHER" id="PTHR10696">
    <property type="entry name" value="GAMMA-BUTYROBETAINE HYDROXYLASE-RELATED"/>
    <property type="match status" value="1"/>
</dbReference>
<dbReference type="InterPro" id="IPR042098">
    <property type="entry name" value="TauD-like_sf"/>
</dbReference>
<evidence type="ECO:0000256" key="1">
    <source>
        <dbReference type="ARBA" id="ARBA00023002"/>
    </source>
</evidence>
<dbReference type="Pfam" id="PF02668">
    <property type="entry name" value="TauD"/>
    <property type="match status" value="1"/>
</dbReference>
<dbReference type="FunFam" id="3.60.130.10:FF:000006">
    <property type="entry name" value="Clavaminate synthase-like protein At3g21360"/>
    <property type="match status" value="1"/>
</dbReference>
<accession>A0AAN9AZY5</accession>
<keyword evidence="5" id="KW-1185">Reference proteome</keyword>
<keyword evidence="1" id="KW-0560">Oxidoreductase</keyword>
<dbReference type="InterPro" id="IPR003819">
    <property type="entry name" value="TauD/TfdA-like"/>
</dbReference>
<dbReference type="GO" id="GO:0016491">
    <property type="term" value="F:oxidoreductase activity"/>
    <property type="evidence" value="ECO:0007669"/>
    <property type="project" value="UniProtKB-KW"/>
</dbReference>
<evidence type="ECO:0000259" key="3">
    <source>
        <dbReference type="Pfam" id="PF02668"/>
    </source>
</evidence>
<protein>
    <recommendedName>
        <fullName evidence="3">TauD/TfdA-like domain-containing protein</fullName>
    </recommendedName>
</protein>
<proteinExistence type="predicted"/>
<feature type="domain" description="TauD/TfdA-like" evidence="3">
    <location>
        <begin position="27"/>
        <end position="326"/>
    </location>
</feature>
<dbReference type="EMBL" id="JBAMIC010000018">
    <property type="protein sequence ID" value="KAK7095320.1"/>
    <property type="molecule type" value="Genomic_DNA"/>
</dbReference>
<dbReference type="Gene3D" id="3.60.130.10">
    <property type="entry name" value="Clavaminate synthase-like"/>
    <property type="match status" value="1"/>
</dbReference>